<evidence type="ECO:0000256" key="1">
    <source>
        <dbReference type="ARBA" id="ARBA00022448"/>
    </source>
</evidence>
<keyword evidence="3 6" id="KW-0479">Metal-binding</keyword>
<evidence type="ECO:0000256" key="7">
    <source>
        <dbReference type="SAM" id="SignalP"/>
    </source>
</evidence>
<dbReference type="OrthoDB" id="9773456at2"/>
<dbReference type="PANTHER" id="PTHR33751:SF9">
    <property type="entry name" value="CYTOCHROME C4"/>
    <property type="match status" value="1"/>
</dbReference>
<evidence type="ECO:0000256" key="2">
    <source>
        <dbReference type="ARBA" id="ARBA00022617"/>
    </source>
</evidence>
<dbReference type="Gene3D" id="1.10.760.10">
    <property type="entry name" value="Cytochrome c-like domain"/>
    <property type="match status" value="1"/>
</dbReference>
<dbReference type="GO" id="GO:0020037">
    <property type="term" value="F:heme binding"/>
    <property type="evidence" value="ECO:0007669"/>
    <property type="project" value="InterPro"/>
</dbReference>
<dbReference type="PANTHER" id="PTHR33751">
    <property type="entry name" value="CBB3-TYPE CYTOCHROME C OXIDASE SUBUNIT FIXP"/>
    <property type="match status" value="1"/>
</dbReference>
<feature type="chain" id="PRO_5016304790" evidence="7">
    <location>
        <begin position="28"/>
        <end position="109"/>
    </location>
</feature>
<dbReference type="AlphaFoldDB" id="A0A317PDI4"/>
<keyword evidence="7" id="KW-0732">Signal</keyword>
<dbReference type="SUPFAM" id="SSF46626">
    <property type="entry name" value="Cytochrome c"/>
    <property type="match status" value="1"/>
</dbReference>
<evidence type="ECO:0000256" key="4">
    <source>
        <dbReference type="ARBA" id="ARBA00022982"/>
    </source>
</evidence>
<gene>
    <name evidence="9" type="ORF">DFR52_10921</name>
</gene>
<evidence type="ECO:0000256" key="3">
    <source>
        <dbReference type="ARBA" id="ARBA00022723"/>
    </source>
</evidence>
<dbReference type="InterPro" id="IPR050597">
    <property type="entry name" value="Cytochrome_c_Oxidase_Subunit"/>
</dbReference>
<dbReference type="GO" id="GO:0046872">
    <property type="term" value="F:metal ion binding"/>
    <property type="evidence" value="ECO:0007669"/>
    <property type="project" value="UniProtKB-KW"/>
</dbReference>
<sequence length="109" mass="11465">MHRISATAVRRLVLTFLIAGSALPARADGPASPPDRASQCFSCHGADGNPSLSAVPIIAGQQPEYLQDTLNAYRSGLRGGGRAIVMQEIAKDLSDDDIAALSAWFGDQK</sequence>
<dbReference type="RefSeq" id="WP_110034450.1">
    <property type="nucleotide sequence ID" value="NZ_QGTR01000009.1"/>
</dbReference>
<dbReference type="PROSITE" id="PS51007">
    <property type="entry name" value="CYTC"/>
    <property type="match status" value="1"/>
</dbReference>
<feature type="signal peptide" evidence="7">
    <location>
        <begin position="1"/>
        <end position="27"/>
    </location>
</feature>
<evidence type="ECO:0000256" key="5">
    <source>
        <dbReference type="ARBA" id="ARBA00023004"/>
    </source>
</evidence>
<evidence type="ECO:0000259" key="8">
    <source>
        <dbReference type="PROSITE" id="PS51007"/>
    </source>
</evidence>
<keyword evidence="4" id="KW-0249">Electron transport</keyword>
<dbReference type="InterPro" id="IPR036909">
    <property type="entry name" value="Cyt_c-like_dom_sf"/>
</dbReference>
<reference evidence="9 10" key="1">
    <citation type="submission" date="2018-05" db="EMBL/GenBank/DDBJ databases">
        <title>Genomic Encyclopedia of Type Strains, Phase IV (KMG-IV): sequencing the most valuable type-strain genomes for metagenomic binning, comparative biology and taxonomic classification.</title>
        <authorList>
            <person name="Goeker M."/>
        </authorList>
    </citation>
    <scope>NUCLEOTIDE SEQUENCE [LARGE SCALE GENOMIC DNA]</scope>
    <source>
        <strain evidence="9 10">DSM 16791</strain>
    </source>
</reference>
<proteinExistence type="predicted"/>
<dbReference type="EMBL" id="QGTR01000009">
    <property type="protein sequence ID" value="PWV95626.1"/>
    <property type="molecule type" value="Genomic_DNA"/>
</dbReference>
<protein>
    <submittedName>
        <fullName evidence="9">Cytochrome c553</fullName>
    </submittedName>
</protein>
<feature type="domain" description="Cytochrome c" evidence="8">
    <location>
        <begin position="24"/>
        <end position="109"/>
    </location>
</feature>
<evidence type="ECO:0000256" key="6">
    <source>
        <dbReference type="PROSITE-ProRule" id="PRU00433"/>
    </source>
</evidence>
<name>A0A317PDI4_9HYPH</name>
<dbReference type="Pfam" id="PF00034">
    <property type="entry name" value="Cytochrom_C"/>
    <property type="match status" value="1"/>
</dbReference>
<accession>A0A317PDI4</accession>
<evidence type="ECO:0000313" key="10">
    <source>
        <dbReference type="Proteomes" id="UP000246352"/>
    </source>
</evidence>
<keyword evidence="1" id="KW-0813">Transport</keyword>
<organism evidence="9 10">
    <name type="scientific">Hoeflea marina</name>
    <dbReference type="NCBI Taxonomy" id="274592"/>
    <lineage>
        <taxon>Bacteria</taxon>
        <taxon>Pseudomonadati</taxon>
        <taxon>Pseudomonadota</taxon>
        <taxon>Alphaproteobacteria</taxon>
        <taxon>Hyphomicrobiales</taxon>
        <taxon>Rhizobiaceae</taxon>
        <taxon>Hoeflea</taxon>
    </lineage>
</organism>
<keyword evidence="5 6" id="KW-0408">Iron</keyword>
<keyword evidence="2 6" id="KW-0349">Heme</keyword>
<comment type="caution">
    <text evidence="9">The sequence shown here is derived from an EMBL/GenBank/DDBJ whole genome shotgun (WGS) entry which is preliminary data.</text>
</comment>
<dbReference type="InterPro" id="IPR009056">
    <property type="entry name" value="Cyt_c-like_dom"/>
</dbReference>
<dbReference type="GO" id="GO:0009055">
    <property type="term" value="F:electron transfer activity"/>
    <property type="evidence" value="ECO:0007669"/>
    <property type="project" value="InterPro"/>
</dbReference>
<evidence type="ECO:0000313" key="9">
    <source>
        <dbReference type="EMBL" id="PWV95626.1"/>
    </source>
</evidence>
<dbReference type="Proteomes" id="UP000246352">
    <property type="component" value="Unassembled WGS sequence"/>
</dbReference>
<keyword evidence="10" id="KW-1185">Reference proteome</keyword>